<feature type="region of interest" description="Disordered" evidence="1">
    <location>
        <begin position="21"/>
        <end position="61"/>
    </location>
</feature>
<gene>
    <name evidence="2" type="ORF">BESB_005090</name>
</gene>
<proteinExistence type="predicted"/>
<comment type="caution">
    <text evidence="2">The sequence shown here is derived from an EMBL/GenBank/DDBJ whole genome shotgun (WGS) entry which is preliminary data.</text>
</comment>
<keyword evidence="3" id="KW-1185">Reference proteome</keyword>
<dbReference type="AlphaFoldDB" id="A0A2A9MHZ5"/>
<dbReference type="GeneID" id="40305572"/>
<feature type="region of interest" description="Disordered" evidence="1">
    <location>
        <begin position="168"/>
        <end position="191"/>
    </location>
</feature>
<dbReference type="Proteomes" id="UP000224006">
    <property type="component" value="Chromosome I"/>
</dbReference>
<dbReference type="KEGG" id="bbes:BESB_005090"/>
<reference evidence="2 3" key="1">
    <citation type="submission" date="2017-09" db="EMBL/GenBank/DDBJ databases">
        <title>Genome sequencing of Besnoitia besnoiti strain Bb-Ger1.</title>
        <authorList>
            <person name="Schares G."/>
            <person name="Venepally P."/>
            <person name="Lorenzi H.A."/>
        </authorList>
    </citation>
    <scope>NUCLEOTIDE SEQUENCE [LARGE SCALE GENOMIC DNA]</scope>
    <source>
        <strain evidence="2 3">Bb-Ger1</strain>
    </source>
</reference>
<accession>A0A2A9MHZ5</accession>
<organism evidence="2 3">
    <name type="scientific">Besnoitia besnoiti</name>
    <name type="common">Apicomplexan protozoan</name>
    <dbReference type="NCBI Taxonomy" id="94643"/>
    <lineage>
        <taxon>Eukaryota</taxon>
        <taxon>Sar</taxon>
        <taxon>Alveolata</taxon>
        <taxon>Apicomplexa</taxon>
        <taxon>Conoidasida</taxon>
        <taxon>Coccidia</taxon>
        <taxon>Eucoccidiorida</taxon>
        <taxon>Eimeriorina</taxon>
        <taxon>Sarcocystidae</taxon>
        <taxon>Besnoitia</taxon>
    </lineage>
</organism>
<sequence length="289" mass="31996">MGCVICRTREAAVVSPGILQGGSKEEVASRNSTTVATRRTDSRLAESIDSEEEGQASGRSLPVWAQQDEEKNTCGAGAGNSISRFPHWLEETHDRRKYREEGTAGAVGGFIEDSVSSTSLISRMTFSALQKEMKRVCPAIIPVADDTEMEFEDDDPFLRIERSAFGSSNPQAVQASDRNSHQRPLDSSETLDSRQLVAFREDDAAKMTVSTISCTKRLRGISSPINMEAWANLAFDPRLRNDVNCSEEILGCNYTKEYLYMVVDKGSRGRKTVDMAGPRWGFKTMCIRT</sequence>
<feature type="compositionally biased region" description="Polar residues" evidence="1">
    <location>
        <begin position="168"/>
        <end position="177"/>
    </location>
</feature>
<evidence type="ECO:0000313" key="3">
    <source>
        <dbReference type="Proteomes" id="UP000224006"/>
    </source>
</evidence>
<evidence type="ECO:0000313" key="2">
    <source>
        <dbReference type="EMBL" id="PFH38168.1"/>
    </source>
</evidence>
<dbReference type="VEuPathDB" id="ToxoDB:BESB_005090"/>
<protein>
    <submittedName>
        <fullName evidence="2">Uncharacterized protein</fullName>
    </submittedName>
</protein>
<name>A0A2A9MHZ5_BESBE</name>
<dbReference type="EMBL" id="NWUJ01000001">
    <property type="protein sequence ID" value="PFH38168.1"/>
    <property type="molecule type" value="Genomic_DNA"/>
</dbReference>
<dbReference type="RefSeq" id="XP_029222177.1">
    <property type="nucleotide sequence ID" value="XM_029359264.1"/>
</dbReference>
<evidence type="ECO:0000256" key="1">
    <source>
        <dbReference type="SAM" id="MobiDB-lite"/>
    </source>
</evidence>